<proteinExistence type="predicted"/>
<sequence length="304" mass="35219">MEFVILPRPPYDFARVIQRCSREPFYHVNEEGDELSFAVRIKHSLVEENWKPVVCVLTNEGTVDTPQIRVTVKGDTLTSADQNWLQHHLNQRFQWQTDVLVRFYQAVHSYPPLRRLTHHLRGLPLIQDEGIYEGLVQTIIQQQLNFSFARQLSRNLARFYGQTISCDGQEYLLLPTPAQLAALTIEELRQHKFSARKAEYIINVGRKVASGELNLTELAQLDNEAFIDRLTREKGIGLWTAECVLLFCLARPNLFPAADIGLRNALQKLEQLERRPEPEECREWVKPYADWASYVTIYLWGSLG</sequence>
<keyword evidence="7" id="KW-1185">Reference proteome</keyword>
<evidence type="ECO:0000259" key="5">
    <source>
        <dbReference type="SMART" id="SM00478"/>
    </source>
</evidence>
<name>A0ABU0CUG5_9BACI</name>
<dbReference type="Pfam" id="PF00730">
    <property type="entry name" value="HhH-GPD"/>
    <property type="match status" value="1"/>
</dbReference>
<dbReference type="InterPro" id="IPR051912">
    <property type="entry name" value="Alkylbase_DNA_Glycosylase/TA"/>
</dbReference>
<reference evidence="6 7" key="1">
    <citation type="submission" date="2023-07" db="EMBL/GenBank/DDBJ databases">
        <title>Genomic Encyclopedia of Type Strains, Phase IV (KMG-IV): sequencing the most valuable type-strain genomes for metagenomic binning, comparative biology and taxonomic classification.</title>
        <authorList>
            <person name="Goeker M."/>
        </authorList>
    </citation>
    <scope>NUCLEOTIDE SEQUENCE [LARGE SCALE GENOMIC DNA]</scope>
    <source>
        <strain evidence="6 7">DSM 17740</strain>
    </source>
</reference>
<dbReference type="PANTHER" id="PTHR43003:SF5">
    <property type="entry name" value="DNA-3-METHYLADENINE GLYCOSYLASE"/>
    <property type="match status" value="1"/>
</dbReference>
<evidence type="ECO:0000256" key="2">
    <source>
        <dbReference type="ARBA" id="ARBA00012000"/>
    </source>
</evidence>
<evidence type="ECO:0000256" key="1">
    <source>
        <dbReference type="ARBA" id="ARBA00000086"/>
    </source>
</evidence>
<dbReference type="GO" id="GO:0003905">
    <property type="term" value="F:alkylbase DNA N-glycosylase activity"/>
    <property type="evidence" value="ECO:0007669"/>
    <property type="project" value="UniProtKB-EC"/>
</dbReference>
<evidence type="ECO:0000313" key="6">
    <source>
        <dbReference type="EMBL" id="MDQ0340059.1"/>
    </source>
</evidence>
<keyword evidence="6" id="KW-0326">Glycosidase</keyword>
<dbReference type="Gene3D" id="1.10.1670.40">
    <property type="match status" value="1"/>
</dbReference>
<gene>
    <name evidence="6" type="ORF">J2S00_002854</name>
</gene>
<keyword evidence="6" id="KW-0378">Hydrolase</keyword>
<dbReference type="EC" id="3.2.2.21" evidence="2"/>
<feature type="domain" description="HhH-GPD" evidence="5">
    <location>
        <begin position="140"/>
        <end position="303"/>
    </location>
</feature>
<comment type="catalytic activity">
    <reaction evidence="1">
        <text>Hydrolysis of alkylated DNA, releasing 3-methyladenine, 3-methylguanine, 7-methylguanine and 7-methyladenine.</text>
        <dbReference type="EC" id="3.2.2.21"/>
    </reaction>
</comment>
<dbReference type="SUPFAM" id="SSF48150">
    <property type="entry name" value="DNA-glycosylase"/>
    <property type="match status" value="1"/>
</dbReference>
<evidence type="ECO:0000256" key="4">
    <source>
        <dbReference type="ARBA" id="ARBA00023204"/>
    </source>
</evidence>
<dbReference type="Proteomes" id="UP001232445">
    <property type="component" value="Unassembled WGS sequence"/>
</dbReference>
<accession>A0ABU0CUG5</accession>
<evidence type="ECO:0000313" key="7">
    <source>
        <dbReference type="Proteomes" id="UP001232445"/>
    </source>
</evidence>
<organism evidence="6 7">
    <name type="scientific">Caldalkalibacillus uzonensis</name>
    <dbReference type="NCBI Taxonomy" id="353224"/>
    <lineage>
        <taxon>Bacteria</taxon>
        <taxon>Bacillati</taxon>
        <taxon>Bacillota</taxon>
        <taxon>Bacilli</taxon>
        <taxon>Bacillales</taxon>
        <taxon>Bacillaceae</taxon>
        <taxon>Caldalkalibacillus</taxon>
    </lineage>
</organism>
<dbReference type="RefSeq" id="WP_307341022.1">
    <property type="nucleotide sequence ID" value="NZ_JAUSUQ010000011.1"/>
</dbReference>
<dbReference type="Gene3D" id="1.10.340.30">
    <property type="entry name" value="Hypothetical protein, domain 2"/>
    <property type="match status" value="1"/>
</dbReference>
<comment type="caution">
    <text evidence="6">The sequence shown here is derived from an EMBL/GenBank/DDBJ whole genome shotgun (WGS) entry which is preliminary data.</text>
</comment>
<dbReference type="InterPro" id="IPR011257">
    <property type="entry name" value="DNA_glycosylase"/>
</dbReference>
<keyword evidence="3" id="KW-0227">DNA damage</keyword>
<protein>
    <recommendedName>
        <fullName evidence="2">DNA-3-methyladenine glycosylase II</fullName>
        <ecNumber evidence="2">3.2.2.21</ecNumber>
    </recommendedName>
</protein>
<keyword evidence="4" id="KW-0234">DNA repair</keyword>
<dbReference type="EMBL" id="JAUSUQ010000011">
    <property type="protein sequence ID" value="MDQ0340059.1"/>
    <property type="molecule type" value="Genomic_DNA"/>
</dbReference>
<dbReference type="SMART" id="SM00478">
    <property type="entry name" value="ENDO3c"/>
    <property type="match status" value="1"/>
</dbReference>
<dbReference type="CDD" id="cd00056">
    <property type="entry name" value="ENDO3c"/>
    <property type="match status" value="1"/>
</dbReference>
<evidence type="ECO:0000256" key="3">
    <source>
        <dbReference type="ARBA" id="ARBA00022763"/>
    </source>
</evidence>
<dbReference type="PANTHER" id="PTHR43003">
    <property type="entry name" value="DNA-3-METHYLADENINE GLYCOSYLASE"/>
    <property type="match status" value="1"/>
</dbReference>
<dbReference type="InterPro" id="IPR003265">
    <property type="entry name" value="HhH-GPD_domain"/>
</dbReference>